<dbReference type="EMBL" id="CP056775">
    <property type="protein sequence ID" value="QRR03184.1"/>
    <property type="molecule type" value="Genomic_DNA"/>
</dbReference>
<gene>
    <name evidence="2" type="ORF">HWI92_20840</name>
</gene>
<protein>
    <submittedName>
        <fullName evidence="2">Phosphotyrosine protein phosphatase</fullName>
    </submittedName>
</protein>
<dbReference type="InterPro" id="IPR023485">
    <property type="entry name" value="Ptyr_pPase"/>
</dbReference>
<reference evidence="2 3" key="1">
    <citation type="submission" date="2020-06" db="EMBL/GenBank/DDBJ databases">
        <title>Dyadobacter sandarakinus sp. nov., isolated from the soil of the Arctic Yellow River Station.</title>
        <authorList>
            <person name="Zhang Y."/>
            <person name="Peng F."/>
        </authorList>
    </citation>
    <scope>NUCLEOTIDE SEQUENCE [LARGE SCALE GENOMIC DNA]</scope>
    <source>
        <strain evidence="2 3">Q3-56</strain>
    </source>
</reference>
<dbReference type="Pfam" id="PF01451">
    <property type="entry name" value="LMWPc"/>
    <property type="match status" value="1"/>
</dbReference>
<evidence type="ECO:0000313" key="2">
    <source>
        <dbReference type="EMBL" id="QRR03184.1"/>
    </source>
</evidence>
<dbReference type="SUPFAM" id="SSF52788">
    <property type="entry name" value="Phosphotyrosine protein phosphatases I"/>
    <property type="match status" value="1"/>
</dbReference>
<keyword evidence="3" id="KW-1185">Reference proteome</keyword>
<dbReference type="PIRSF" id="PIRSF029416">
    <property type="entry name" value="UCP029416_PTP"/>
    <property type="match status" value="1"/>
</dbReference>
<dbReference type="Gene3D" id="3.40.50.2300">
    <property type="match status" value="2"/>
</dbReference>
<evidence type="ECO:0000313" key="3">
    <source>
        <dbReference type="Proteomes" id="UP000612680"/>
    </source>
</evidence>
<dbReference type="Proteomes" id="UP000612680">
    <property type="component" value="Chromosome"/>
</dbReference>
<accession>A0ABX7IAN9</accession>
<evidence type="ECO:0000259" key="1">
    <source>
        <dbReference type="Pfam" id="PF01451"/>
    </source>
</evidence>
<name>A0ABX7IAN9_9BACT</name>
<dbReference type="InterPro" id="IPR016919">
    <property type="entry name" value="UCP029416_PTP"/>
</dbReference>
<organism evidence="2 3">
    <name type="scientific">Dyadobacter sandarakinus</name>
    <dbReference type="NCBI Taxonomy" id="2747268"/>
    <lineage>
        <taxon>Bacteria</taxon>
        <taxon>Pseudomonadati</taxon>
        <taxon>Bacteroidota</taxon>
        <taxon>Cytophagia</taxon>
        <taxon>Cytophagales</taxon>
        <taxon>Spirosomataceae</taxon>
        <taxon>Dyadobacter</taxon>
    </lineage>
</organism>
<proteinExistence type="predicted"/>
<feature type="domain" description="Phosphotyrosine protein phosphatase I" evidence="1">
    <location>
        <begin position="5"/>
        <end position="46"/>
    </location>
</feature>
<dbReference type="RefSeq" id="WP_204658878.1">
    <property type="nucleotide sequence ID" value="NZ_CP056775.1"/>
</dbReference>
<dbReference type="InterPro" id="IPR036196">
    <property type="entry name" value="Ptyr_pPase_sf"/>
</dbReference>
<sequence>MKVKVLFVCTINRMRSLTANSIYNADQRFEVKSAGTSKYAQQPITADLLEWADYIIVMERHHRNKIRSVFPDIYRTKRIICLYIPDEYDYMQPELVTLLQFKFESIYTTEIAPDGIPHE</sequence>